<evidence type="ECO:0000313" key="2">
    <source>
        <dbReference type="EMBL" id="GBN41612.1"/>
    </source>
</evidence>
<evidence type="ECO:0000313" key="3">
    <source>
        <dbReference type="Proteomes" id="UP000499080"/>
    </source>
</evidence>
<protein>
    <submittedName>
        <fullName evidence="2">Uncharacterized protein</fullName>
    </submittedName>
</protein>
<comment type="caution">
    <text evidence="2">The sequence shown here is derived from an EMBL/GenBank/DDBJ whole genome shotgun (WGS) entry which is preliminary data.</text>
</comment>
<accession>A0A4Y2NSB4</accession>
<feature type="region of interest" description="Disordered" evidence="1">
    <location>
        <begin position="74"/>
        <end position="97"/>
    </location>
</feature>
<sequence>MDATEKNSVCSLVHGDKVRYPRATKLSDTVTNYRARYTSLRKHAVISKTVNRPSFQTPTFPWVSDKFNCHRSGSIARPVRSSRPIPKRTLASKQIGV</sequence>
<gene>
    <name evidence="2" type="ORF">AVEN_206820_1</name>
</gene>
<proteinExistence type="predicted"/>
<dbReference type="Proteomes" id="UP000499080">
    <property type="component" value="Unassembled WGS sequence"/>
</dbReference>
<evidence type="ECO:0000256" key="1">
    <source>
        <dbReference type="SAM" id="MobiDB-lite"/>
    </source>
</evidence>
<name>A0A4Y2NSB4_ARAVE</name>
<dbReference type="EMBL" id="BGPR01129242">
    <property type="protein sequence ID" value="GBN41612.1"/>
    <property type="molecule type" value="Genomic_DNA"/>
</dbReference>
<dbReference type="AlphaFoldDB" id="A0A4Y2NSB4"/>
<organism evidence="2 3">
    <name type="scientific">Araneus ventricosus</name>
    <name type="common">Orbweaver spider</name>
    <name type="synonym">Epeira ventricosa</name>
    <dbReference type="NCBI Taxonomy" id="182803"/>
    <lineage>
        <taxon>Eukaryota</taxon>
        <taxon>Metazoa</taxon>
        <taxon>Ecdysozoa</taxon>
        <taxon>Arthropoda</taxon>
        <taxon>Chelicerata</taxon>
        <taxon>Arachnida</taxon>
        <taxon>Araneae</taxon>
        <taxon>Araneomorphae</taxon>
        <taxon>Entelegynae</taxon>
        <taxon>Araneoidea</taxon>
        <taxon>Araneidae</taxon>
        <taxon>Araneus</taxon>
    </lineage>
</organism>
<reference evidence="2 3" key="1">
    <citation type="journal article" date="2019" name="Sci. Rep.">
        <title>Orb-weaving spider Araneus ventricosus genome elucidates the spidroin gene catalogue.</title>
        <authorList>
            <person name="Kono N."/>
            <person name="Nakamura H."/>
            <person name="Ohtoshi R."/>
            <person name="Moran D.A.P."/>
            <person name="Shinohara A."/>
            <person name="Yoshida Y."/>
            <person name="Fujiwara M."/>
            <person name="Mori M."/>
            <person name="Tomita M."/>
            <person name="Arakawa K."/>
        </authorList>
    </citation>
    <scope>NUCLEOTIDE SEQUENCE [LARGE SCALE GENOMIC DNA]</scope>
</reference>
<keyword evidence="3" id="KW-1185">Reference proteome</keyword>